<dbReference type="SUPFAM" id="SSF50156">
    <property type="entry name" value="PDZ domain-like"/>
    <property type="match status" value="1"/>
</dbReference>
<dbReference type="VEuPathDB" id="FungiDB:H257_04622"/>
<organism evidence="2 3">
    <name type="scientific">Aphanomyces astaci</name>
    <name type="common">Crayfish plague agent</name>
    <dbReference type="NCBI Taxonomy" id="112090"/>
    <lineage>
        <taxon>Eukaryota</taxon>
        <taxon>Sar</taxon>
        <taxon>Stramenopiles</taxon>
        <taxon>Oomycota</taxon>
        <taxon>Saprolegniomycetes</taxon>
        <taxon>Saprolegniales</taxon>
        <taxon>Verrucalvaceae</taxon>
        <taxon>Aphanomyces</taxon>
    </lineage>
</organism>
<dbReference type="InterPro" id="IPR050302">
    <property type="entry name" value="Rab_GAP_TBC_domain"/>
</dbReference>
<reference evidence="2" key="1">
    <citation type="submission" date="2018-07" db="EMBL/GenBank/DDBJ databases">
        <title>Annotation of Aphanomyces astaci genome assembly.</title>
        <authorList>
            <person name="Studholme D.J."/>
        </authorList>
    </citation>
    <scope>NUCLEOTIDE SEQUENCE [LARGE SCALE GENOMIC DNA]</scope>
    <source>
        <strain evidence="2">Pc</strain>
    </source>
</reference>
<sequence>MAAAARLRRKKFADATDDIDDVCLYDIEFSGSGPIGIQFETDFYGNHAIVKAVVAGGAASKVIAQQDKPTCIVQAGHMVVAVNGKDVSNESFRAVDQVVFKRLVTLHLPDVARTLDAAGMSIELVTLQWFLCVFVCTLPLDTALRVWDYMFLQGEEGTLNPTTIL</sequence>
<dbReference type="InterPro" id="IPR035969">
    <property type="entry name" value="Rab-GAP_TBC_sf"/>
</dbReference>
<evidence type="ECO:0000313" key="2">
    <source>
        <dbReference type="EMBL" id="RQM26618.1"/>
    </source>
</evidence>
<evidence type="ECO:0000313" key="3">
    <source>
        <dbReference type="Proteomes" id="UP000284702"/>
    </source>
</evidence>
<keyword evidence="3" id="KW-1185">Reference proteome</keyword>
<dbReference type="InterPro" id="IPR036034">
    <property type="entry name" value="PDZ_sf"/>
</dbReference>
<dbReference type="Proteomes" id="UP000284702">
    <property type="component" value="Unassembled WGS sequence"/>
</dbReference>
<proteinExistence type="predicted"/>
<dbReference type="PANTHER" id="PTHR47219:SF20">
    <property type="entry name" value="TBC1 DOMAIN FAMILY MEMBER 2B"/>
    <property type="match status" value="1"/>
</dbReference>
<dbReference type="Gene3D" id="1.10.472.80">
    <property type="entry name" value="Ypt/Rab-GAP domain of gyp1p, domain 3"/>
    <property type="match status" value="1"/>
</dbReference>
<accession>A0A425DBI0</accession>
<evidence type="ECO:0000259" key="1">
    <source>
        <dbReference type="PROSITE" id="PS50086"/>
    </source>
</evidence>
<dbReference type="PANTHER" id="PTHR47219">
    <property type="entry name" value="RAB GTPASE-ACTIVATING PROTEIN 1-LIKE"/>
    <property type="match status" value="1"/>
</dbReference>
<name>A0A425DBI0_APHAT</name>
<dbReference type="GO" id="GO:0005096">
    <property type="term" value="F:GTPase activator activity"/>
    <property type="evidence" value="ECO:0007669"/>
    <property type="project" value="TreeGrafter"/>
</dbReference>
<feature type="domain" description="Rab-GAP TBC" evidence="1">
    <location>
        <begin position="1"/>
        <end position="154"/>
    </location>
</feature>
<dbReference type="InterPro" id="IPR000195">
    <property type="entry name" value="Rab-GAP-TBC_dom"/>
</dbReference>
<dbReference type="EMBL" id="MZMZ02002266">
    <property type="protein sequence ID" value="RQM26618.1"/>
    <property type="molecule type" value="Genomic_DNA"/>
</dbReference>
<dbReference type="AlphaFoldDB" id="A0A425DBI0"/>
<dbReference type="Pfam" id="PF00566">
    <property type="entry name" value="RabGAP-TBC"/>
    <property type="match status" value="1"/>
</dbReference>
<gene>
    <name evidence="2" type="ORF">B5M09_010292</name>
</gene>
<dbReference type="SUPFAM" id="SSF47923">
    <property type="entry name" value="Ypt/Rab-GAP domain of gyp1p"/>
    <property type="match status" value="1"/>
</dbReference>
<dbReference type="PROSITE" id="PS50086">
    <property type="entry name" value="TBC_RABGAP"/>
    <property type="match status" value="1"/>
</dbReference>
<comment type="caution">
    <text evidence="2">The sequence shown here is derived from an EMBL/GenBank/DDBJ whole genome shotgun (WGS) entry which is preliminary data.</text>
</comment>
<dbReference type="GO" id="GO:0031267">
    <property type="term" value="F:small GTPase binding"/>
    <property type="evidence" value="ECO:0007669"/>
    <property type="project" value="TreeGrafter"/>
</dbReference>
<protein>
    <recommendedName>
        <fullName evidence="1">Rab-GAP TBC domain-containing protein</fullName>
    </recommendedName>
</protein>